<evidence type="ECO:0000313" key="3">
    <source>
        <dbReference type="Proteomes" id="UP000308652"/>
    </source>
</evidence>
<dbReference type="STRING" id="68775.A0A5C3MAR1"/>
<evidence type="ECO:0000256" key="1">
    <source>
        <dbReference type="SAM" id="MobiDB-lite"/>
    </source>
</evidence>
<feature type="compositionally biased region" description="Acidic residues" evidence="1">
    <location>
        <begin position="514"/>
        <end position="526"/>
    </location>
</feature>
<dbReference type="Gene3D" id="1.20.1280.50">
    <property type="match status" value="1"/>
</dbReference>
<gene>
    <name evidence="2" type="ORF">BDQ12DRAFT_684215</name>
</gene>
<dbReference type="OrthoDB" id="2914771at2759"/>
<proteinExistence type="predicted"/>
<dbReference type="AlphaFoldDB" id="A0A5C3MAR1"/>
<keyword evidence="3" id="KW-1185">Reference proteome</keyword>
<sequence length="538" mass="59884">MDQNGPSALETSPSVFILPPELLATIFIINEHLEYSHDNGKSPRYASQVCNHWRNIALSCPPLWTRIANMNNSSPEWIDQLLERSKGAPLIVKGYIRDEQPTIAKLCSILQHASRFDTFQMVVLSSSPLIDDVLRQLLLRPSPFLRSLCIIDQSKLLFNTIAPSYPDPLFEGEASLLQDLRIRNIAINLASPLLHNVRNLEVIEVSHNLAPSVGKWLNILANFSLLETLSVSDAFADSDELETSLPEVHLPNLSCLNLHGSFSECIRLLSHLVLPAACSLGLGCSETRSHKASDFSVMQQIITKMLNSWPADVVSSKLEVFISPEFLSACNDDLYGCRALERKIPALELTFFWSDPYNETALLLSVLKALEAARLVNVTELHLDISREICVQFRPALLHFISFFPALEVLKVTSRGLRKLFPLLQGNDPTNTEGPSNEAQATALLPSLRTIILDMVFCNEETRTHLFSFLQWRVKIGASIDMINVAICCHSDKLMDGLKKVDRLTIVGAKVVETEQDDPNDSDDSSDDAKSTVSTEEA</sequence>
<name>A0A5C3MAR1_9AGAR</name>
<accession>A0A5C3MAR1</accession>
<dbReference type="SUPFAM" id="SSF52047">
    <property type="entry name" value="RNI-like"/>
    <property type="match status" value="1"/>
</dbReference>
<dbReference type="Proteomes" id="UP000308652">
    <property type="component" value="Unassembled WGS sequence"/>
</dbReference>
<dbReference type="EMBL" id="ML213604">
    <property type="protein sequence ID" value="TFK38241.1"/>
    <property type="molecule type" value="Genomic_DNA"/>
</dbReference>
<feature type="region of interest" description="Disordered" evidence="1">
    <location>
        <begin position="511"/>
        <end position="538"/>
    </location>
</feature>
<organism evidence="2 3">
    <name type="scientific">Crucibulum laeve</name>
    <dbReference type="NCBI Taxonomy" id="68775"/>
    <lineage>
        <taxon>Eukaryota</taxon>
        <taxon>Fungi</taxon>
        <taxon>Dikarya</taxon>
        <taxon>Basidiomycota</taxon>
        <taxon>Agaricomycotina</taxon>
        <taxon>Agaricomycetes</taxon>
        <taxon>Agaricomycetidae</taxon>
        <taxon>Agaricales</taxon>
        <taxon>Agaricineae</taxon>
        <taxon>Nidulariaceae</taxon>
        <taxon>Crucibulum</taxon>
    </lineage>
</organism>
<evidence type="ECO:0000313" key="2">
    <source>
        <dbReference type="EMBL" id="TFK38241.1"/>
    </source>
</evidence>
<protein>
    <submittedName>
        <fullName evidence="2">Uncharacterized protein</fullName>
    </submittedName>
</protein>
<reference evidence="2 3" key="1">
    <citation type="journal article" date="2019" name="Nat. Ecol. Evol.">
        <title>Megaphylogeny resolves global patterns of mushroom evolution.</title>
        <authorList>
            <person name="Varga T."/>
            <person name="Krizsan K."/>
            <person name="Foldi C."/>
            <person name="Dima B."/>
            <person name="Sanchez-Garcia M."/>
            <person name="Sanchez-Ramirez S."/>
            <person name="Szollosi G.J."/>
            <person name="Szarkandi J.G."/>
            <person name="Papp V."/>
            <person name="Albert L."/>
            <person name="Andreopoulos W."/>
            <person name="Angelini C."/>
            <person name="Antonin V."/>
            <person name="Barry K.W."/>
            <person name="Bougher N.L."/>
            <person name="Buchanan P."/>
            <person name="Buyck B."/>
            <person name="Bense V."/>
            <person name="Catcheside P."/>
            <person name="Chovatia M."/>
            <person name="Cooper J."/>
            <person name="Damon W."/>
            <person name="Desjardin D."/>
            <person name="Finy P."/>
            <person name="Geml J."/>
            <person name="Haridas S."/>
            <person name="Hughes K."/>
            <person name="Justo A."/>
            <person name="Karasinski D."/>
            <person name="Kautmanova I."/>
            <person name="Kiss B."/>
            <person name="Kocsube S."/>
            <person name="Kotiranta H."/>
            <person name="LaButti K.M."/>
            <person name="Lechner B.E."/>
            <person name="Liimatainen K."/>
            <person name="Lipzen A."/>
            <person name="Lukacs Z."/>
            <person name="Mihaltcheva S."/>
            <person name="Morgado L.N."/>
            <person name="Niskanen T."/>
            <person name="Noordeloos M.E."/>
            <person name="Ohm R.A."/>
            <person name="Ortiz-Santana B."/>
            <person name="Ovrebo C."/>
            <person name="Racz N."/>
            <person name="Riley R."/>
            <person name="Savchenko A."/>
            <person name="Shiryaev A."/>
            <person name="Soop K."/>
            <person name="Spirin V."/>
            <person name="Szebenyi C."/>
            <person name="Tomsovsky M."/>
            <person name="Tulloss R.E."/>
            <person name="Uehling J."/>
            <person name="Grigoriev I.V."/>
            <person name="Vagvolgyi C."/>
            <person name="Papp T."/>
            <person name="Martin F.M."/>
            <person name="Miettinen O."/>
            <person name="Hibbett D.S."/>
            <person name="Nagy L.G."/>
        </authorList>
    </citation>
    <scope>NUCLEOTIDE SEQUENCE [LARGE SCALE GENOMIC DNA]</scope>
    <source>
        <strain evidence="2 3">CBS 166.37</strain>
    </source>
</reference>